<keyword evidence="7" id="KW-0067">ATP-binding</keyword>
<evidence type="ECO:0000256" key="4">
    <source>
        <dbReference type="ARBA" id="ARBA00022679"/>
    </source>
</evidence>
<dbReference type="PANTHER" id="PTHR18964:SF149">
    <property type="entry name" value="BIFUNCTIONAL UDP-N-ACETYLGLUCOSAMINE 2-EPIMERASE_N-ACETYLMANNOSAMINE KINASE"/>
    <property type="match status" value="1"/>
</dbReference>
<evidence type="ECO:0000256" key="1">
    <source>
        <dbReference type="ARBA" id="ARBA00006479"/>
    </source>
</evidence>
<dbReference type="InterPro" id="IPR043129">
    <property type="entry name" value="ATPase_NBD"/>
</dbReference>
<dbReference type="PANTHER" id="PTHR18964">
    <property type="entry name" value="ROK (REPRESSOR, ORF, KINASE) FAMILY"/>
    <property type="match status" value="1"/>
</dbReference>
<keyword evidence="4" id="KW-0808">Transferase</keyword>
<dbReference type="Gene3D" id="3.30.420.40">
    <property type="match status" value="2"/>
</dbReference>
<dbReference type="EMBL" id="FNID01000017">
    <property type="protein sequence ID" value="SDN36896.1"/>
    <property type="molecule type" value="Genomic_DNA"/>
</dbReference>
<dbReference type="InterPro" id="IPR049874">
    <property type="entry name" value="ROK_cs"/>
</dbReference>
<comment type="similarity">
    <text evidence="1">Belongs to the ROK (NagC/XylR) family.</text>
</comment>
<evidence type="ECO:0000256" key="3">
    <source>
        <dbReference type="ARBA" id="ARBA00014701"/>
    </source>
</evidence>
<dbReference type="GO" id="GO:0004340">
    <property type="term" value="F:glucokinase activity"/>
    <property type="evidence" value="ECO:0007669"/>
    <property type="project" value="UniProtKB-EC"/>
</dbReference>
<dbReference type="STRING" id="258515.SAMN05192585_11740"/>
<dbReference type="InterPro" id="IPR000600">
    <property type="entry name" value="ROK"/>
</dbReference>
<evidence type="ECO:0000256" key="8">
    <source>
        <dbReference type="ARBA" id="ARBA00032386"/>
    </source>
</evidence>
<dbReference type="OrthoDB" id="9810372at2"/>
<dbReference type="SUPFAM" id="SSF53067">
    <property type="entry name" value="Actin-like ATPase domain"/>
    <property type="match status" value="1"/>
</dbReference>
<dbReference type="EC" id="2.7.1.2" evidence="2"/>
<accession>A0A1H0AUV3</accession>
<name>A0A1H0AUV3_9FIRM</name>
<dbReference type="Proteomes" id="UP000199182">
    <property type="component" value="Unassembled WGS sequence"/>
</dbReference>
<protein>
    <recommendedName>
        <fullName evidence="3">Glucokinase</fullName>
        <ecNumber evidence="2">2.7.1.2</ecNumber>
    </recommendedName>
    <alternativeName>
        <fullName evidence="8">Glucose kinase</fullName>
    </alternativeName>
</protein>
<dbReference type="Pfam" id="PF00480">
    <property type="entry name" value="ROK"/>
    <property type="match status" value="1"/>
</dbReference>
<dbReference type="RefSeq" id="WP_092640239.1">
    <property type="nucleotide sequence ID" value="NZ_FNID01000017.1"/>
</dbReference>
<evidence type="ECO:0000256" key="5">
    <source>
        <dbReference type="ARBA" id="ARBA00022741"/>
    </source>
</evidence>
<keyword evidence="6 9" id="KW-0418">Kinase</keyword>
<dbReference type="GO" id="GO:0005737">
    <property type="term" value="C:cytoplasm"/>
    <property type="evidence" value="ECO:0007669"/>
    <property type="project" value="InterPro"/>
</dbReference>
<evidence type="ECO:0000256" key="2">
    <source>
        <dbReference type="ARBA" id="ARBA00012323"/>
    </source>
</evidence>
<evidence type="ECO:0000256" key="6">
    <source>
        <dbReference type="ARBA" id="ARBA00022777"/>
    </source>
</evidence>
<dbReference type="InterPro" id="IPR004654">
    <property type="entry name" value="ROK_glcA"/>
</dbReference>
<dbReference type="GO" id="GO:0005524">
    <property type="term" value="F:ATP binding"/>
    <property type="evidence" value="ECO:0007669"/>
    <property type="project" value="UniProtKB-KW"/>
</dbReference>
<keyword evidence="10" id="KW-1185">Reference proteome</keyword>
<proteinExistence type="inferred from homology"/>
<dbReference type="AlphaFoldDB" id="A0A1H0AUV3"/>
<dbReference type="PROSITE" id="PS01125">
    <property type="entry name" value="ROK"/>
    <property type="match status" value="1"/>
</dbReference>
<evidence type="ECO:0000256" key="7">
    <source>
        <dbReference type="ARBA" id="ARBA00022840"/>
    </source>
</evidence>
<keyword evidence="5" id="KW-0547">Nucleotide-binding</keyword>
<evidence type="ECO:0000313" key="10">
    <source>
        <dbReference type="Proteomes" id="UP000199182"/>
    </source>
</evidence>
<dbReference type="NCBIfam" id="TIGR00744">
    <property type="entry name" value="ROK_glcA_fam"/>
    <property type="match status" value="1"/>
</dbReference>
<reference evidence="9 10" key="1">
    <citation type="submission" date="2016-10" db="EMBL/GenBank/DDBJ databases">
        <authorList>
            <person name="de Groot N.N."/>
        </authorList>
    </citation>
    <scope>NUCLEOTIDE SEQUENCE [LARGE SCALE GENOMIC DNA]</scope>
    <source>
        <strain evidence="9 10">CGMCC 1.5012</strain>
    </source>
</reference>
<organism evidence="9 10">
    <name type="scientific">Acetanaerobacterium elongatum</name>
    <dbReference type="NCBI Taxonomy" id="258515"/>
    <lineage>
        <taxon>Bacteria</taxon>
        <taxon>Bacillati</taxon>
        <taxon>Bacillota</taxon>
        <taxon>Clostridia</taxon>
        <taxon>Eubacteriales</taxon>
        <taxon>Oscillospiraceae</taxon>
        <taxon>Acetanaerobacterium</taxon>
    </lineage>
</organism>
<gene>
    <name evidence="9" type="ORF">SAMN05192585_11740</name>
</gene>
<dbReference type="GO" id="GO:0006096">
    <property type="term" value="P:glycolytic process"/>
    <property type="evidence" value="ECO:0007669"/>
    <property type="project" value="InterPro"/>
</dbReference>
<evidence type="ECO:0000313" key="9">
    <source>
        <dbReference type="EMBL" id="SDN36896.1"/>
    </source>
</evidence>
<sequence length="319" mass="34208">MRYYAGIDLGGTNIAVGIVDENYKIIGRGKMKTNAPRAAELIADDMAAATRAAVQDANIDISQIEWVGIGTPGTVNQQTGEIEYANNLYFRNVPMVKMLKERLGKSVYMENDANAAVYGEALAGAAKGRSNVIGITLGTGVGGGIIIDGKIYSGFNFSGAELGHTVIVYDGRQCTCGRKGCFEAYSSATGLINMTKDYLTQHPGSAMWKLVDSDINKVNGRVAFDAMRGGVEGGKEIVDTYLNYLGCGLVNMINIFQPEILFLGGGISKEGETILKPLREYIKREVYTKYSEKNTELCVAQLGNDAGIIGAAFLGNLYA</sequence>